<name>A0A7S9QDS8_9RHOB</name>
<reference evidence="4 5" key="1">
    <citation type="submission" date="2020-11" db="EMBL/GenBank/DDBJ databases">
        <title>Description of Pontivivens ytuae sp. nov. isolated from deep sea sediment of Mariana Trench.</title>
        <authorList>
            <person name="Wang Z."/>
            <person name="Sun Q.-L."/>
            <person name="Xu X.-D."/>
            <person name="Tang Y.-Z."/>
            <person name="Zhang J."/>
        </authorList>
    </citation>
    <scope>NUCLEOTIDE SEQUENCE [LARGE SCALE GENOMIC DNA]</scope>
    <source>
        <strain evidence="4 5">MT2928</strain>
    </source>
</reference>
<accession>A0A7S9QDS8</accession>
<dbReference type="PANTHER" id="PTHR30332">
    <property type="entry name" value="PROBABLE GENERAL SECRETION PATHWAY PROTEIN D"/>
    <property type="match status" value="1"/>
</dbReference>
<evidence type="ECO:0000259" key="2">
    <source>
        <dbReference type="Pfam" id="PF00263"/>
    </source>
</evidence>
<dbReference type="GO" id="GO:0009306">
    <property type="term" value="P:protein secretion"/>
    <property type="evidence" value="ECO:0007669"/>
    <property type="project" value="InterPro"/>
</dbReference>
<gene>
    <name evidence="4" type="ORF">I0K15_06045</name>
</gene>
<dbReference type="Proteomes" id="UP000594800">
    <property type="component" value="Chromosome"/>
</dbReference>
<evidence type="ECO:0000256" key="1">
    <source>
        <dbReference type="RuleBase" id="RU004003"/>
    </source>
</evidence>
<dbReference type="KEGG" id="poz:I0K15_06045"/>
<dbReference type="InterPro" id="IPR032789">
    <property type="entry name" value="T2SS-T3SS_pil_N"/>
</dbReference>
<dbReference type="EMBL" id="CP064942">
    <property type="protein sequence ID" value="QPH55298.1"/>
    <property type="molecule type" value="Genomic_DNA"/>
</dbReference>
<dbReference type="PANTHER" id="PTHR30332:SF17">
    <property type="entry name" value="TYPE IV PILIATION SYSTEM PROTEIN DR_0774-RELATED"/>
    <property type="match status" value="1"/>
</dbReference>
<evidence type="ECO:0000313" key="5">
    <source>
        <dbReference type="Proteomes" id="UP000594800"/>
    </source>
</evidence>
<protein>
    <submittedName>
        <fullName evidence="4">Type II and III secretion system protein family protein</fullName>
    </submittedName>
</protein>
<sequence length="472" mass="48900">MSLGKLIRGGVLCIATVLGTTAAEAQSGTVLSVVRGAVAENIAVTVDRAIVVETSVPVSELSLANPRIADVAVLNETSLYVLGRAAGRTTLTLIGINGQLITNVEIRVTPDIAEFKERLADILPGEPIEVRTAGAGIVLSGRVSGARKVARAMELANQYAPENVTNLMTVGGTQQVMLKVRFAEMNRSVSQQLGFGIGVAASAGDFGGILGSGSLSGGPDAVLNNGSVGDGSPITFPIGADAFGGLGVAFRTGDVAIDLVIDALETDGLVRTLAEPNLIALSGESAEFLAGGEVPIPVQDEDGITIDYRPFGVQLGFTPLVIDDDLINLSIATEVSAIDSNVVVTSGGTTVNGFSTRSASTTVEMRDGQTFAIAGLLQDDFADSVAQVPILGDIPILGTLFRSAEFQRSQTELVVLITPYLVSPTDGELLALPTDRVRIPNERELFLLGRVAGEGSAIASQDFEGDYGYVLE</sequence>
<comment type="similarity">
    <text evidence="1">Belongs to the bacterial secretin family.</text>
</comment>
<dbReference type="AlphaFoldDB" id="A0A7S9QDS8"/>
<dbReference type="Pfam" id="PF00263">
    <property type="entry name" value="Secretin"/>
    <property type="match status" value="1"/>
</dbReference>
<dbReference type="InterPro" id="IPR001775">
    <property type="entry name" value="GspD/PilQ"/>
</dbReference>
<evidence type="ECO:0000313" key="4">
    <source>
        <dbReference type="EMBL" id="QPH55298.1"/>
    </source>
</evidence>
<feature type="domain" description="Pilus formation protein N-terminal" evidence="3">
    <location>
        <begin position="39"/>
        <end position="109"/>
    </location>
</feature>
<organism evidence="4 5">
    <name type="scientific">Pontivivens ytuae</name>
    <dbReference type="NCBI Taxonomy" id="2789856"/>
    <lineage>
        <taxon>Bacteria</taxon>
        <taxon>Pseudomonadati</taxon>
        <taxon>Pseudomonadota</taxon>
        <taxon>Alphaproteobacteria</taxon>
        <taxon>Rhodobacterales</taxon>
        <taxon>Paracoccaceae</taxon>
        <taxon>Pontivivens</taxon>
    </lineage>
</organism>
<keyword evidence="5" id="KW-1185">Reference proteome</keyword>
<dbReference type="GO" id="GO:0015627">
    <property type="term" value="C:type II protein secretion system complex"/>
    <property type="evidence" value="ECO:0007669"/>
    <property type="project" value="TreeGrafter"/>
</dbReference>
<dbReference type="InterPro" id="IPR004846">
    <property type="entry name" value="T2SS/T3SS_dom"/>
</dbReference>
<proteinExistence type="inferred from homology"/>
<evidence type="ECO:0000259" key="3">
    <source>
        <dbReference type="Pfam" id="PF13629"/>
    </source>
</evidence>
<dbReference type="InterPro" id="IPR050810">
    <property type="entry name" value="Bact_Secretion_Sys_Channel"/>
</dbReference>
<dbReference type="PRINTS" id="PR00811">
    <property type="entry name" value="BCTERIALGSPD"/>
</dbReference>
<feature type="domain" description="Type II/III secretion system secretin-like" evidence="2">
    <location>
        <begin position="263"/>
        <end position="422"/>
    </location>
</feature>
<dbReference type="Pfam" id="PF13629">
    <property type="entry name" value="T2SS-T3SS_pil_N"/>
    <property type="match status" value="1"/>
</dbReference>
<dbReference type="RefSeq" id="WP_196104497.1">
    <property type="nucleotide sequence ID" value="NZ_CP064942.1"/>
</dbReference>